<sequence length="60" mass="6436">MRRLYTLVSDTVAPTITPALASRHQVPAVSAPHSNDEAPIGRNFAGGGRSTTSRDNWLAF</sequence>
<gene>
    <name evidence="2" type="ORF">TRIATDRAFT_295690</name>
</gene>
<protein>
    <submittedName>
        <fullName evidence="2">Uncharacterized protein</fullName>
    </submittedName>
</protein>
<dbReference type="Proteomes" id="UP000005426">
    <property type="component" value="Unassembled WGS sequence"/>
</dbReference>
<accession>G9P979</accession>
<reference evidence="2 3" key="1">
    <citation type="journal article" date="2011" name="Genome Biol.">
        <title>Comparative genome sequence analysis underscores mycoparasitism as the ancestral life style of Trichoderma.</title>
        <authorList>
            <person name="Kubicek C.P."/>
            <person name="Herrera-Estrella A."/>
            <person name="Seidl-Seiboth V."/>
            <person name="Martinez D.A."/>
            <person name="Druzhinina I.S."/>
            <person name="Thon M."/>
            <person name="Zeilinger S."/>
            <person name="Casas-Flores S."/>
            <person name="Horwitz B.A."/>
            <person name="Mukherjee P.K."/>
            <person name="Mukherjee M."/>
            <person name="Kredics L."/>
            <person name="Alcaraz L.D."/>
            <person name="Aerts A."/>
            <person name="Antal Z."/>
            <person name="Atanasova L."/>
            <person name="Cervantes-Badillo M.G."/>
            <person name="Challacombe J."/>
            <person name="Chertkov O."/>
            <person name="McCluskey K."/>
            <person name="Coulpier F."/>
            <person name="Deshpande N."/>
            <person name="von Doehren H."/>
            <person name="Ebbole D.J."/>
            <person name="Esquivel-Naranjo E.U."/>
            <person name="Fekete E."/>
            <person name="Flipphi M."/>
            <person name="Glaser F."/>
            <person name="Gomez-Rodriguez E.Y."/>
            <person name="Gruber S."/>
            <person name="Han C."/>
            <person name="Henrissat B."/>
            <person name="Hermosa R."/>
            <person name="Hernandez-Onate M."/>
            <person name="Karaffa L."/>
            <person name="Kosti I."/>
            <person name="Le Crom S."/>
            <person name="Lindquist E."/>
            <person name="Lucas S."/>
            <person name="Luebeck M."/>
            <person name="Luebeck P.S."/>
            <person name="Margeot A."/>
            <person name="Metz B."/>
            <person name="Misra M."/>
            <person name="Nevalainen H."/>
            <person name="Omann M."/>
            <person name="Packer N."/>
            <person name="Perrone G."/>
            <person name="Uresti-Rivera E.E."/>
            <person name="Salamov A."/>
            <person name="Schmoll M."/>
            <person name="Seiboth B."/>
            <person name="Shapiro H."/>
            <person name="Sukno S."/>
            <person name="Tamayo-Ramos J.A."/>
            <person name="Tisch D."/>
            <person name="Wiest A."/>
            <person name="Wilkinson H.H."/>
            <person name="Zhang M."/>
            <person name="Coutinho P.M."/>
            <person name="Kenerley C.M."/>
            <person name="Monte E."/>
            <person name="Baker S.E."/>
            <person name="Grigoriev I.V."/>
        </authorList>
    </citation>
    <scope>NUCLEOTIDE SEQUENCE [LARGE SCALE GENOMIC DNA]</scope>
    <source>
        <strain evidence="3">ATCC 20476 / IMI 206040</strain>
    </source>
</reference>
<dbReference type="EMBL" id="ABDG02000027">
    <property type="protein sequence ID" value="EHK41897.1"/>
    <property type="molecule type" value="Genomic_DNA"/>
</dbReference>
<name>G9P979_HYPAI</name>
<organism evidence="2 3">
    <name type="scientific">Hypocrea atroviridis (strain ATCC 20476 / IMI 206040)</name>
    <name type="common">Trichoderma atroviride</name>
    <dbReference type="NCBI Taxonomy" id="452589"/>
    <lineage>
        <taxon>Eukaryota</taxon>
        <taxon>Fungi</taxon>
        <taxon>Dikarya</taxon>
        <taxon>Ascomycota</taxon>
        <taxon>Pezizomycotina</taxon>
        <taxon>Sordariomycetes</taxon>
        <taxon>Hypocreomycetidae</taxon>
        <taxon>Hypocreales</taxon>
        <taxon>Hypocreaceae</taxon>
        <taxon>Trichoderma</taxon>
    </lineage>
</organism>
<feature type="region of interest" description="Disordered" evidence="1">
    <location>
        <begin position="23"/>
        <end position="60"/>
    </location>
</feature>
<keyword evidence="3" id="KW-1185">Reference proteome</keyword>
<comment type="caution">
    <text evidence="2">The sequence shown here is derived from an EMBL/GenBank/DDBJ whole genome shotgun (WGS) entry which is preliminary data.</text>
</comment>
<dbReference type="AlphaFoldDB" id="G9P979"/>
<evidence type="ECO:0000313" key="3">
    <source>
        <dbReference type="Proteomes" id="UP000005426"/>
    </source>
</evidence>
<evidence type="ECO:0000313" key="2">
    <source>
        <dbReference type="EMBL" id="EHK41897.1"/>
    </source>
</evidence>
<dbReference type="HOGENOM" id="CLU_2942059_0_0_1"/>
<evidence type="ECO:0000256" key="1">
    <source>
        <dbReference type="SAM" id="MobiDB-lite"/>
    </source>
</evidence>
<feature type="compositionally biased region" description="Polar residues" evidence="1">
    <location>
        <begin position="50"/>
        <end position="60"/>
    </location>
</feature>
<proteinExistence type="predicted"/>